<dbReference type="AlphaFoldDB" id="A0A5D4NMP1"/>
<organism evidence="1 2">
    <name type="scientific">Rossellomorea vietnamensis</name>
    <dbReference type="NCBI Taxonomy" id="218284"/>
    <lineage>
        <taxon>Bacteria</taxon>
        <taxon>Bacillati</taxon>
        <taxon>Bacillota</taxon>
        <taxon>Bacilli</taxon>
        <taxon>Bacillales</taxon>
        <taxon>Bacillaceae</taxon>
        <taxon>Rossellomorea</taxon>
    </lineage>
</organism>
<comment type="caution">
    <text evidence="1">The sequence shown here is derived from an EMBL/GenBank/DDBJ whole genome shotgun (WGS) entry which is preliminary data.</text>
</comment>
<evidence type="ECO:0000313" key="2">
    <source>
        <dbReference type="Proteomes" id="UP000322267"/>
    </source>
</evidence>
<accession>A0A5D4NMP1</accession>
<name>A0A5D4NMP1_9BACI</name>
<proteinExistence type="predicted"/>
<dbReference type="RefSeq" id="WP_148941169.1">
    <property type="nucleotide sequence ID" value="NZ_VTEI01000009.1"/>
</dbReference>
<dbReference type="Proteomes" id="UP000322267">
    <property type="component" value="Unassembled WGS sequence"/>
</dbReference>
<protein>
    <submittedName>
        <fullName evidence="1">Uncharacterized protein</fullName>
    </submittedName>
</protein>
<gene>
    <name evidence="1" type="ORF">FZC78_16215</name>
</gene>
<dbReference type="EMBL" id="VTEI01000009">
    <property type="protein sequence ID" value="TYS15199.1"/>
    <property type="molecule type" value="Genomic_DNA"/>
</dbReference>
<dbReference type="OrthoDB" id="2679997at2"/>
<sequence>MAGISGKPSPYNGYYEHIFPGPVQTAARSGSVNLVFMEFDAASGGIRQHGIDICGNQCSQQSIFNCHYIYLNIEGVKVMKVNLVFNGMPVGAISFTSLPSVMIYLEENGYRSKWDSGSRTLEVEQFLFDKKILLQVNTEDDQLAGDLGRQLKAFLKHMGIKTEIVKEVEGGDKLDGDLLIRLVLSTEAQVTTNTVSISTTSGFDRRILKDKIIPLFKQQDHKCKHLHDAVKTSIPTANFKMEFADYDHEDLSLKLAMAAYHLLGKDLQKLDLFDIYWDLQGGTAKKAARERNNVKREEGKTAGQSIVEAVVERAEEEKQAQCDLFFDYSVTAGRKTEKYTVFSSIHLRNIGERALHNPVLCLKVEPVDSVDIGGQVLPPGMSELFAVQGEAGARGWEYIGEEWLEKAYTTGEYWIKPIQELTIQPSESVLLEGVQFSFEPPEQAGKISIAGFVYFQDQNLQFKSLNTIVFSF</sequence>
<reference evidence="1 2" key="1">
    <citation type="submission" date="2019-08" db="EMBL/GenBank/DDBJ databases">
        <title>Bacillus genomes from the desert of Cuatro Cienegas, Coahuila.</title>
        <authorList>
            <person name="Olmedo-Alvarez G."/>
        </authorList>
    </citation>
    <scope>NUCLEOTIDE SEQUENCE [LARGE SCALE GENOMIC DNA]</scope>
    <source>
        <strain evidence="1 2">CH34_1T</strain>
    </source>
</reference>
<evidence type="ECO:0000313" key="1">
    <source>
        <dbReference type="EMBL" id="TYS15199.1"/>
    </source>
</evidence>